<reference evidence="2" key="1">
    <citation type="journal article" date="2019" name="bioRxiv">
        <title>The Genome of the Zebra Mussel, Dreissena polymorpha: A Resource for Invasive Species Research.</title>
        <authorList>
            <person name="McCartney M.A."/>
            <person name="Auch B."/>
            <person name="Kono T."/>
            <person name="Mallez S."/>
            <person name="Zhang Y."/>
            <person name="Obille A."/>
            <person name="Becker A."/>
            <person name="Abrahante J.E."/>
            <person name="Garbe J."/>
            <person name="Badalamenti J.P."/>
            <person name="Herman A."/>
            <person name="Mangelson H."/>
            <person name="Liachko I."/>
            <person name="Sullivan S."/>
            <person name="Sone E.D."/>
            <person name="Koren S."/>
            <person name="Silverstein K.A.T."/>
            <person name="Beckman K.B."/>
            <person name="Gohl D.M."/>
        </authorList>
    </citation>
    <scope>NUCLEOTIDE SEQUENCE</scope>
    <source>
        <strain evidence="2">Duluth1</strain>
        <tissue evidence="2">Whole animal</tissue>
    </source>
</reference>
<dbReference type="EMBL" id="JAIWYP010000003">
    <property type="protein sequence ID" value="KAH3846094.1"/>
    <property type="molecule type" value="Genomic_DNA"/>
</dbReference>
<organism evidence="2 3">
    <name type="scientific">Dreissena polymorpha</name>
    <name type="common">Zebra mussel</name>
    <name type="synonym">Mytilus polymorpha</name>
    <dbReference type="NCBI Taxonomy" id="45954"/>
    <lineage>
        <taxon>Eukaryota</taxon>
        <taxon>Metazoa</taxon>
        <taxon>Spiralia</taxon>
        <taxon>Lophotrochozoa</taxon>
        <taxon>Mollusca</taxon>
        <taxon>Bivalvia</taxon>
        <taxon>Autobranchia</taxon>
        <taxon>Heteroconchia</taxon>
        <taxon>Euheterodonta</taxon>
        <taxon>Imparidentia</taxon>
        <taxon>Neoheterodontei</taxon>
        <taxon>Myida</taxon>
        <taxon>Dreissenoidea</taxon>
        <taxon>Dreissenidae</taxon>
        <taxon>Dreissena</taxon>
    </lineage>
</organism>
<sequence>MFLLFQPLSLNLEGLEDDESSPYSPYSAYAREHLIPNQRTSPVPSVLRGTYELYESPRDHSDSSESQLSPDRGPLDEDKVRRLRPIQASDIKAKIHRQIR</sequence>
<feature type="region of interest" description="Disordered" evidence="1">
    <location>
        <begin position="35"/>
        <end position="100"/>
    </location>
</feature>
<gene>
    <name evidence="2" type="ORF">DPMN_088388</name>
</gene>
<evidence type="ECO:0000313" key="2">
    <source>
        <dbReference type="EMBL" id="KAH3846094.1"/>
    </source>
</evidence>
<evidence type="ECO:0000313" key="3">
    <source>
        <dbReference type="Proteomes" id="UP000828390"/>
    </source>
</evidence>
<proteinExistence type="predicted"/>
<accession>A0A9D4KUZ2</accession>
<dbReference type="Proteomes" id="UP000828390">
    <property type="component" value="Unassembled WGS sequence"/>
</dbReference>
<evidence type="ECO:0000256" key="1">
    <source>
        <dbReference type="SAM" id="MobiDB-lite"/>
    </source>
</evidence>
<protein>
    <submittedName>
        <fullName evidence="2">Uncharacterized protein</fullName>
    </submittedName>
</protein>
<reference evidence="2" key="2">
    <citation type="submission" date="2020-11" db="EMBL/GenBank/DDBJ databases">
        <authorList>
            <person name="McCartney M.A."/>
            <person name="Auch B."/>
            <person name="Kono T."/>
            <person name="Mallez S."/>
            <person name="Becker A."/>
            <person name="Gohl D.M."/>
            <person name="Silverstein K.A.T."/>
            <person name="Koren S."/>
            <person name="Bechman K.B."/>
            <person name="Herman A."/>
            <person name="Abrahante J.E."/>
            <person name="Garbe J."/>
        </authorList>
    </citation>
    <scope>NUCLEOTIDE SEQUENCE</scope>
    <source>
        <strain evidence="2">Duluth1</strain>
        <tissue evidence="2">Whole animal</tissue>
    </source>
</reference>
<name>A0A9D4KUZ2_DREPO</name>
<comment type="caution">
    <text evidence="2">The sequence shown here is derived from an EMBL/GenBank/DDBJ whole genome shotgun (WGS) entry which is preliminary data.</text>
</comment>
<dbReference type="AlphaFoldDB" id="A0A9D4KUZ2"/>
<keyword evidence="3" id="KW-1185">Reference proteome</keyword>